<keyword evidence="7 14" id="KW-0418">Kinase</keyword>
<feature type="transmembrane region" description="Helical" evidence="11">
    <location>
        <begin position="20"/>
        <end position="44"/>
    </location>
</feature>
<evidence type="ECO:0000256" key="11">
    <source>
        <dbReference type="SAM" id="Phobius"/>
    </source>
</evidence>
<feature type="domain" description="Histidine kinase" evidence="12">
    <location>
        <begin position="233"/>
        <end position="447"/>
    </location>
</feature>
<proteinExistence type="predicted"/>
<keyword evidence="6 11" id="KW-0812">Transmembrane</keyword>
<dbReference type="CDD" id="cd06225">
    <property type="entry name" value="HAMP"/>
    <property type="match status" value="1"/>
</dbReference>
<dbReference type="InterPro" id="IPR003594">
    <property type="entry name" value="HATPase_dom"/>
</dbReference>
<dbReference type="PRINTS" id="PR00344">
    <property type="entry name" value="BCTRLSENSOR"/>
</dbReference>
<dbReference type="RefSeq" id="WP_118095762.1">
    <property type="nucleotide sequence ID" value="NZ_QSIO01000002.1"/>
</dbReference>
<evidence type="ECO:0000256" key="10">
    <source>
        <dbReference type="ARBA" id="ARBA00023136"/>
    </source>
</evidence>
<evidence type="ECO:0000256" key="1">
    <source>
        <dbReference type="ARBA" id="ARBA00000085"/>
    </source>
</evidence>
<dbReference type="InterPro" id="IPR005467">
    <property type="entry name" value="His_kinase_dom"/>
</dbReference>
<evidence type="ECO:0000256" key="2">
    <source>
        <dbReference type="ARBA" id="ARBA00004370"/>
    </source>
</evidence>
<comment type="caution">
    <text evidence="14">The sequence shown here is derived from an EMBL/GenBank/DDBJ whole genome shotgun (WGS) entry which is preliminary data.</text>
</comment>
<evidence type="ECO:0000256" key="8">
    <source>
        <dbReference type="ARBA" id="ARBA00022989"/>
    </source>
</evidence>
<evidence type="ECO:0000259" key="13">
    <source>
        <dbReference type="PROSITE" id="PS50885"/>
    </source>
</evidence>
<dbReference type="Proteomes" id="UP000285773">
    <property type="component" value="Unassembled WGS sequence"/>
</dbReference>
<organism evidence="14 15">
    <name type="scientific">Streptococcus parasanguinis</name>
    <dbReference type="NCBI Taxonomy" id="1318"/>
    <lineage>
        <taxon>Bacteria</taxon>
        <taxon>Bacillati</taxon>
        <taxon>Bacillota</taxon>
        <taxon>Bacilli</taxon>
        <taxon>Lactobacillales</taxon>
        <taxon>Streptococcaceae</taxon>
        <taxon>Streptococcus</taxon>
    </lineage>
</organism>
<dbReference type="Pfam" id="PF02518">
    <property type="entry name" value="HATPase_c"/>
    <property type="match status" value="1"/>
</dbReference>
<dbReference type="InterPro" id="IPR003661">
    <property type="entry name" value="HisK_dim/P_dom"/>
</dbReference>
<dbReference type="Gene3D" id="3.30.565.10">
    <property type="entry name" value="Histidine kinase-like ATPase, C-terminal domain"/>
    <property type="match status" value="1"/>
</dbReference>
<dbReference type="InterPro" id="IPR050428">
    <property type="entry name" value="TCS_sensor_his_kinase"/>
</dbReference>
<keyword evidence="9" id="KW-0902">Two-component regulatory system</keyword>
<dbReference type="PANTHER" id="PTHR45436:SF5">
    <property type="entry name" value="SENSOR HISTIDINE KINASE TRCS"/>
    <property type="match status" value="1"/>
</dbReference>
<dbReference type="EC" id="2.7.13.3" evidence="3"/>
<dbReference type="Gene3D" id="1.10.287.130">
    <property type="match status" value="1"/>
</dbReference>
<dbReference type="PANTHER" id="PTHR45436">
    <property type="entry name" value="SENSOR HISTIDINE KINASE YKOH"/>
    <property type="match status" value="1"/>
</dbReference>
<evidence type="ECO:0000256" key="7">
    <source>
        <dbReference type="ARBA" id="ARBA00022777"/>
    </source>
</evidence>
<dbReference type="InterPro" id="IPR003660">
    <property type="entry name" value="HAMP_dom"/>
</dbReference>
<dbReference type="SMART" id="SM00388">
    <property type="entry name" value="HisKA"/>
    <property type="match status" value="1"/>
</dbReference>
<dbReference type="GO" id="GO:0005886">
    <property type="term" value="C:plasma membrane"/>
    <property type="evidence" value="ECO:0007669"/>
    <property type="project" value="TreeGrafter"/>
</dbReference>
<dbReference type="PROSITE" id="PS50109">
    <property type="entry name" value="HIS_KIN"/>
    <property type="match status" value="1"/>
</dbReference>
<evidence type="ECO:0000256" key="6">
    <source>
        <dbReference type="ARBA" id="ARBA00022692"/>
    </source>
</evidence>
<evidence type="ECO:0000256" key="4">
    <source>
        <dbReference type="ARBA" id="ARBA00022553"/>
    </source>
</evidence>
<name>A0A414CIV8_STRPA</name>
<dbReference type="CDD" id="cd00075">
    <property type="entry name" value="HATPase"/>
    <property type="match status" value="1"/>
</dbReference>
<dbReference type="PROSITE" id="PS50885">
    <property type="entry name" value="HAMP"/>
    <property type="match status" value="1"/>
</dbReference>
<dbReference type="GO" id="GO:0000155">
    <property type="term" value="F:phosphorelay sensor kinase activity"/>
    <property type="evidence" value="ECO:0007669"/>
    <property type="project" value="InterPro"/>
</dbReference>
<evidence type="ECO:0000259" key="12">
    <source>
        <dbReference type="PROSITE" id="PS50109"/>
    </source>
</evidence>
<reference evidence="14 15" key="1">
    <citation type="submission" date="2018-08" db="EMBL/GenBank/DDBJ databases">
        <title>A genome reference for cultivated species of the human gut microbiota.</title>
        <authorList>
            <person name="Zou Y."/>
            <person name="Xue W."/>
            <person name="Luo G."/>
        </authorList>
    </citation>
    <scope>NUCLEOTIDE SEQUENCE [LARGE SCALE GENOMIC DNA]</scope>
    <source>
        <strain evidence="14 15">AM33-3BH</strain>
    </source>
</reference>
<comment type="subcellular location">
    <subcellularLocation>
        <location evidence="2">Membrane</location>
    </subcellularLocation>
</comment>
<comment type="catalytic activity">
    <reaction evidence="1">
        <text>ATP + protein L-histidine = ADP + protein N-phospho-L-histidine.</text>
        <dbReference type="EC" id="2.7.13.3"/>
    </reaction>
</comment>
<feature type="transmembrane region" description="Helical" evidence="11">
    <location>
        <begin position="142"/>
        <end position="162"/>
    </location>
</feature>
<evidence type="ECO:0000256" key="3">
    <source>
        <dbReference type="ARBA" id="ARBA00012438"/>
    </source>
</evidence>
<dbReference type="Gene3D" id="6.10.340.10">
    <property type="match status" value="1"/>
</dbReference>
<dbReference type="EMBL" id="QSIO01000002">
    <property type="protein sequence ID" value="RHC94944.1"/>
    <property type="molecule type" value="Genomic_DNA"/>
</dbReference>
<dbReference type="InterPro" id="IPR036097">
    <property type="entry name" value="HisK_dim/P_sf"/>
</dbReference>
<evidence type="ECO:0000256" key="9">
    <source>
        <dbReference type="ARBA" id="ARBA00023012"/>
    </source>
</evidence>
<keyword evidence="5" id="KW-0808">Transferase</keyword>
<dbReference type="InterPro" id="IPR036890">
    <property type="entry name" value="HATPase_C_sf"/>
</dbReference>
<dbReference type="InterPro" id="IPR004358">
    <property type="entry name" value="Sig_transdc_His_kin-like_C"/>
</dbReference>
<keyword evidence="4" id="KW-0597">Phosphoprotein</keyword>
<keyword evidence="8 11" id="KW-1133">Transmembrane helix</keyword>
<evidence type="ECO:0000256" key="5">
    <source>
        <dbReference type="ARBA" id="ARBA00022679"/>
    </source>
</evidence>
<accession>A0A414CIV8</accession>
<evidence type="ECO:0000313" key="14">
    <source>
        <dbReference type="EMBL" id="RHC94944.1"/>
    </source>
</evidence>
<dbReference type="SUPFAM" id="SSF47384">
    <property type="entry name" value="Homodimeric domain of signal transducing histidine kinase"/>
    <property type="match status" value="1"/>
</dbReference>
<dbReference type="CDD" id="cd00082">
    <property type="entry name" value="HisKA"/>
    <property type="match status" value="1"/>
</dbReference>
<evidence type="ECO:0000313" key="15">
    <source>
        <dbReference type="Proteomes" id="UP000285773"/>
    </source>
</evidence>
<dbReference type="AlphaFoldDB" id="A0A414CIV8"/>
<sequence length="452" mass="50796">MFSKMKKDSKSPSIVSKVTLWYTLFVSFLFVLMFCASFIISGAWSSYSSRGELEQKTMEVASDLEEFEPFDDGNYFALYNQNMKLEQGALPSGFDINAGFESGKLSTYTSSQATYYYFDVYNESEGKWIRGVRLASGLGRELSIFLLSLAILAPLSILGMAWGGRRILRKAFLPIREVTQMAEEIAESGDYSKRVSTEHQKDYVEMSRLTKVFNNLISSVQSTFEKEKQFNQNVSHELRTPLSVIVSESEFGSKYADNLEETKESLTVIHRQAKLMKSMTEQILEISKTQHLQWSDLKPVCLSTLVSDYCQGQERKWGESPIAFEVSIQPDLWIQGDAVLVTRMLDNLLSNAVKFTKTKVAIHLVASPAGAVLKVADDGIGIAPDHLGKIWDRFYQVEDSRNKGLNSGIGLGLSFIKDIADLHRAEVKIISEEGKGSLFRVTFPQIQDKTSV</sequence>
<keyword evidence="10 11" id="KW-0472">Membrane</keyword>
<dbReference type="SUPFAM" id="SSF55874">
    <property type="entry name" value="ATPase domain of HSP90 chaperone/DNA topoisomerase II/histidine kinase"/>
    <property type="match status" value="1"/>
</dbReference>
<dbReference type="Pfam" id="PF00512">
    <property type="entry name" value="HisKA"/>
    <property type="match status" value="1"/>
</dbReference>
<protein>
    <recommendedName>
        <fullName evidence="3">histidine kinase</fullName>
        <ecNumber evidence="3">2.7.13.3</ecNumber>
    </recommendedName>
</protein>
<feature type="domain" description="HAMP" evidence="13">
    <location>
        <begin position="169"/>
        <end position="225"/>
    </location>
</feature>
<dbReference type="SMART" id="SM00387">
    <property type="entry name" value="HATPase_c"/>
    <property type="match status" value="1"/>
</dbReference>
<gene>
    <name evidence="14" type="ORF">DW820_06295</name>
</gene>